<accession>A0A9Q0F9L6</accession>
<dbReference type="AlphaFoldDB" id="A0A9Q0F9L6"/>
<dbReference type="EMBL" id="JAKUCV010006415">
    <property type="protein sequence ID" value="KAJ4827433.1"/>
    <property type="molecule type" value="Genomic_DNA"/>
</dbReference>
<reference evidence="1" key="2">
    <citation type="journal article" date="2023" name="Plants (Basel)">
        <title>Annotation of the Turnera subulata (Passifloraceae) Draft Genome Reveals the S-Locus Evolved after the Divergence of Turneroideae from Passifloroideae in a Stepwise Manner.</title>
        <authorList>
            <person name="Henning P.M."/>
            <person name="Roalson E.H."/>
            <person name="Mir W."/>
            <person name="McCubbin A.G."/>
            <person name="Shore J.S."/>
        </authorList>
    </citation>
    <scope>NUCLEOTIDE SEQUENCE</scope>
    <source>
        <tissue evidence="1">Leaves</tissue>
    </source>
</reference>
<comment type="caution">
    <text evidence="1">The sequence shown here is derived from an EMBL/GenBank/DDBJ whole genome shotgun (WGS) entry which is preliminary data.</text>
</comment>
<protein>
    <recommendedName>
        <fullName evidence="3">DUF4283 domain-containing protein</fullName>
    </recommendedName>
</protein>
<dbReference type="PANTHER" id="PTHR34427">
    <property type="entry name" value="DUF4283 DOMAIN PROTEIN"/>
    <property type="match status" value="1"/>
</dbReference>
<evidence type="ECO:0000313" key="2">
    <source>
        <dbReference type="Proteomes" id="UP001141552"/>
    </source>
</evidence>
<evidence type="ECO:0008006" key="3">
    <source>
        <dbReference type="Google" id="ProtNLM"/>
    </source>
</evidence>
<dbReference type="PANTHER" id="PTHR34427:SF5">
    <property type="entry name" value="DUF4283 DOMAIN-CONTAINING PROTEIN"/>
    <property type="match status" value="1"/>
</dbReference>
<gene>
    <name evidence="1" type="ORF">Tsubulata_011086</name>
</gene>
<evidence type="ECO:0000313" key="1">
    <source>
        <dbReference type="EMBL" id="KAJ4827433.1"/>
    </source>
</evidence>
<sequence>MASVRCIQRDGRNQAQKHHRVFRDYRKAREGISYSQVVGTASSSSSKPEIKEIMLELKVDVKTLGGEYVLISFDTRESMLVCIQDGESWISEVFLLVKEWEEDDFALNRVCWLNIYGTPPQAWCQEFFMNISVQFGKFIRLFNDFEGSSNLDVAQVQIMTTHKEPISRSFKALIGDRFLNSPALRHFNLNTIRSLTMQGVTATFASL</sequence>
<organism evidence="1 2">
    <name type="scientific">Turnera subulata</name>
    <dbReference type="NCBI Taxonomy" id="218843"/>
    <lineage>
        <taxon>Eukaryota</taxon>
        <taxon>Viridiplantae</taxon>
        <taxon>Streptophyta</taxon>
        <taxon>Embryophyta</taxon>
        <taxon>Tracheophyta</taxon>
        <taxon>Spermatophyta</taxon>
        <taxon>Magnoliopsida</taxon>
        <taxon>eudicotyledons</taxon>
        <taxon>Gunneridae</taxon>
        <taxon>Pentapetalae</taxon>
        <taxon>rosids</taxon>
        <taxon>fabids</taxon>
        <taxon>Malpighiales</taxon>
        <taxon>Passifloraceae</taxon>
        <taxon>Turnera</taxon>
    </lineage>
</organism>
<name>A0A9Q0F9L6_9ROSI</name>
<reference evidence="1" key="1">
    <citation type="submission" date="2022-02" db="EMBL/GenBank/DDBJ databases">
        <authorList>
            <person name="Henning P.M."/>
            <person name="McCubbin A.G."/>
            <person name="Shore J.S."/>
        </authorList>
    </citation>
    <scope>NUCLEOTIDE SEQUENCE</scope>
    <source>
        <strain evidence="1">F60SS</strain>
        <tissue evidence="1">Leaves</tissue>
    </source>
</reference>
<keyword evidence="2" id="KW-1185">Reference proteome</keyword>
<proteinExistence type="predicted"/>
<dbReference type="Proteomes" id="UP001141552">
    <property type="component" value="Unassembled WGS sequence"/>
</dbReference>